<gene>
    <name evidence="1" type="ORF">HNR19_000952</name>
</gene>
<dbReference type="RefSeq" id="WP_179666872.1">
    <property type="nucleotide sequence ID" value="NZ_JACCFP010000001.1"/>
</dbReference>
<dbReference type="Proteomes" id="UP000530424">
    <property type="component" value="Unassembled WGS sequence"/>
</dbReference>
<accession>A0A853BYY0</accession>
<comment type="caution">
    <text evidence="1">The sequence shown here is derived from an EMBL/GenBank/DDBJ whole genome shotgun (WGS) entry which is preliminary data.</text>
</comment>
<evidence type="ECO:0000313" key="2">
    <source>
        <dbReference type="Proteomes" id="UP000530424"/>
    </source>
</evidence>
<organism evidence="1 2">
    <name type="scientific">Nocardioides thalensis</name>
    <dbReference type="NCBI Taxonomy" id="1914755"/>
    <lineage>
        <taxon>Bacteria</taxon>
        <taxon>Bacillati</taxon>
        <taxon>Actinomycetota</taxon>
        <taxon>Actinomycetes</taxon>
        <taxon>Propionibacteriales</taxon>
        <taxon>Nocardioidaceae</taxon>
        <taxon>Nocardioides</taxon>
    </lineage>
</organism>
<evidence type="ECO:0000313" key="1">
    <source>
        <dbReference type="EMBL" id="NYJ00254.1"/>
    </source>
</evidence>
<name>A0A853BYY0_9ACTN</name>
<proteinExistence type="predicted"/>
<protein>
    <submittedName>
        <fullName evidence="1">Uncharacterized protein</fullName>
    </submittedName>
</protein>
<dbReference type="EMBL" id="JACCFP010000001">
    <property type="protein sequence ID" value="NYJ00254.1"/>
    <property type="molecule type" value="Genomic_DNA"/>
</dbReference>
<dbReference type="AlphaFoldDB" id="A0A853BYY0"/>
<keyword evidence="2" id="KW-1185">Reference proteome</keyword>
<sequence>MTWKYERDETPRRKHQWDRDEPGFVEVNGVTVGKCPSSMTVARAEAALNSGYEYRPRRGWTADYPERIYAVLDGVVYRATPTNPGVSYHGFPELREKFKDRREVRDAIMELAKRDGSEKEVSKWLSKA</sequence>
<reference evidence="1 2" key="1">
    <citation type="submission" date="2020-07" db="EMBL/GenBank/DDBJ databases">
        <title>Sequencing the genomes of 1000 actinobacteria strains.</title>
        <authorList>
            <person name="Klenk H.-P."/>
        </authorList>
    </citation>
    <scope>NUCLEOTIDE SEQUENCE [LARGE SCALE GENOMIC DNA]</scope>
    <source>
        <strain evidence="1 2">DSM 103833</strain>
    </source>
</reference>